<keyword evidence="4" id="KW-1185">Reference proteome</keyword>
<dbReference type="PROSITE" id="PS51257">
    <property type="entry name" value="PROKAR_LIPOPROTEIN"/>
    <property type="match status" value="1"/>
</dbReference>
<organism evidence="3 4">
    <name type="scientific">Cellulophaga fucicola</name>
    <dbReference type="NCBI Taxonomy" id="76595"/>
    <lineage>
        <taxon>Bacteria</taxon>
        <taxon>Pseudomonadati</taxon>
        <taxon>Bacteroidota</taxon>
        <taxon>Flavobacteriia</taxon>
        <taxon>Flavobacteriales</taxon>
        <taxon>Flavobacteriaceae</taxon>
        <taxon>Cellulophaga</taxon>
    </lineage>
</organism>
<dbReference type="PANTHER" id="PTHR31157">
    <property type="entry name" value="SCP DOMAIN-CONTAINING PROTEIN"/>
    <property type="match status" value="1"/>
</dbReference>
<sequence>MSKFNFLTLGLLALFITMTSCTTESIEQEDAIYAQVNTSSDLENEVIELVNEYRASQGLNTLEYGKVAYNFAAEHNSYMIEEGKISHDNFNLRASNLAVEANADFVSENLAKDFKTANGVVKAWINSPTHKKVMEGDFTYTAINIKADENGKLYFTQLYYK</sequence>
<dbReference type="SUPFAM" id="SSF55797">
    <property type="entry name" value="PR-1-like"/>
    <property type="match status" value="1"/>
</dbReference>
<dbReference type="CDD" id="cd05379">
    <property type="entry name" value="CAP_bacterial"/>
    <property type="match status" value="1"/>
</dbReference>
<dbReference type="OrthoDB" id="982527at2"/>
<dbReference type="Proteomes" id="UP000183257">
    <property type="component" value="Unassembled WGS sequence"/>
</dbReference>
<dbReference type="InterPro" id="IPR035940">
    <property type="entry name" value="CAP_sf"/>
</dbReference>
<dbReference type="PANTHER" id="PTHR31157:SF1">
    <property type="entry name" value="SCP DOMAIN-CONTAINING PROTEIN"/>
    <property type="match status" value="1"/>
</dbReference>
<evidence type="ECO:0000259" key="2">
    <source>
        <dbReference type="Pfam" id="PF00188"/>
    </source>
</evidence>
<dbReference type="AlphaFoldDB" id="A0A1K1MU00"/>
<evidence type="ECO:0000313" key="4">
    <source>
        <dbReference type="Proteomes" id="UP000183257"/>
    </source>
</evidence>
<feature type="signal peptide" evidence="1">
    <location>
        <begin position="1"/>
        <end position="22"/>
    </location>
</feature>
<dbReference type="RefSeq" id="WP_072302561.1">
    <property type="nucleotide sequence ID" value="NZ_FPIY01000001.1"/>
</dbReference>
<accession>A0A1K1MU00</accession>
<evidence type="ECO:0000313" key="3">
    <source>
        <dbReference type="EMBL" id="SFW26660.1"/>
    </source>
</evidence>
<dbReference type="Pfam" id="PF00188">
    <property type="entry name" value="CAP"/>
    <property type="match status" value="1"/>
</dbReference>
<dbReference type="STRING" id="76595.SAMN05660313_00918"/>
<name>A0A1K1MU00_9FLAO</name>
<evidence type="ECO:0000256" key="1">
    <source>
        <dbReference type="SAM" id="SignalP"/>
    </source>
</evidence>
<dbReference type="InterPro" id="IPR014044">
    <property type="entry name" value="CAP_dom"/>
</dbReference>
<feature type="domain" description="SCP" evidence="2">
    <location>
        <begin position="48"/>
        <end position="159"/>
    </location>
</feature>
<proteinExistence type="predicted"/>
<protein>
    <submittedName>
        <fullName evidence="3">Cysteine-rich secretory protein family protein</fullName>
    </submittedName>
</protein>
<keyword evidence="1" id="KW-0732">Signal</keyword>
<reference evidence="4" key="1">
    <citation type="submission" date="2016-11" db="EMBL/GenBank/DDBJ databases">
        <authorList>
            <person name="Varghese N."/>
            <person name="Submissions S."/>
        </authorList>
    </citation>
    <scope>NUCLEOTIDE SEQUENCE [LARGE SCALE GENOMIC DNA]</scope>
    <source>
        <strain evidence="4">DSM 24786</strain>
    </source>
</reference>
<dbReference type="EMBL" id="FPIY01000001">
    <property type="protein sequence ID" value="SFW26660.1"/>
    <property type="molecule type" value="Genomic_DNA"/>
</dbReference>
<dbReference type="Gene3D" id="3.40.33.10">
    <property type="entry name" value="CAP"/>
    <property type="match status" value="1"/>
</dbReference>
<gene>
    <name evidence="3" type="ORF">SAMN05660313_00918</name>
</gene>
<feature type="chain" id="PRO_5013289742" evidence="1">
    <location>
        <begin position="23"/>
        <end position="161"/>
    </location>
</feature>